<dbReference type="EMBL" id="JACJQY010000006">
    <property type="protein sequence ID" value="MBD2316378.1"/>
    <property type="molecule type" value="Genomic_DNA"/>
</dbReference>
<sequence>MINIERILKALVPPDRVIRLKLLSSKSFSHFKVKSSKFRDQKGFRAFPHSAEPVPRQHSELLFRSANYPKVLPHLVMMAFLYRLVNGSTLEREYAIGSGRMDICLRYGKTTLGMELKV</sequence>
<comment type="caution">
    <text evidence="1">The sequence shown here is derived from an EMBL/GenBank/DDBJ whole genome shotgun (WGS) entry which is preliminary data.</text>
</comment>
<name>A0ABR8C7Z0_9CYAN</name>
<proteinExistence type="predicted"/>
<accession>A0ABR8C7Z0</accession>
<reference evidence="1 2" key="1">
    <citation type="journal article" date="2020" name="ISME J.">
        <title>Comparative genomics reveals insights into cyanobacterial evolution and habitat adaptation.</title>
        <authorList>
            <person name="Chen M.Y."/>
            <person name="Teng W.K."/>
            <person name="Zhao L."/>
            <person name="Hu C.X."/>
            <person name="Zhou Y.K."/>
            <person name="Han B.P."/>
            <person name="Song L.R."/>
            <person name="Shu W.S."/>
        </authorList>
    </citation>
    <scope>NUCLEOTIDE SEQUENCE [LARGE SCALE GENOMIC DNA]</scope>
    <source>
        <strain evidence="1 2">FACHB-1050</strain>
    </source>
</reference>
<protein>
    <submittedName>
        <fullName evidence="1">Uncharacterized protein</fullName>
    </submittedName>
</protein>
<gene>
    <name evidence="1" type="ORF">H6G05_05900</name>
</gene>
<dbReference type="Proteomes" id="UP000618445">
    <property type="component" value="Unassembled WGS sequence"/>
</dbReference>
<keyword evidence="2" id="KW-1185">Reference proteome</keyword>
<evidence type="ECO:0000313" key="1">
    <source>
        <dbReference type="EMBL" id="MBD2316378.1"/>
    </source>
</evidence>
<dbReference type="RefSeq" id="WP_190577152.1">
    <property type="nucleotide sequence ID" value="NZ_CAWPQU010000056.1"/>
</dbReference>
<evidence type="ECO:0000313" key="2">
    <source>
        <dbReference type="Proteomes" id="UP000618445"/>
    </source>
</evidence>
<organism evidence="1 2">
    <name type="scientific">Phormidium tenue FACHB-1050</name>
    <dbReference type="NCBI Taxonomy" id="2692857"/>
    <lineage>
        <taxon>Bacteria</taxon>
        <taxon>Bacillati</taxon>
        <taxon>Cyanobacteriota</taxon>
        <taxon>Cyanophyceae</taxon>
        <taxon>Oscillatoriophycideae</taxon>
        <taxon>Oscillatoriales</taxon>
        <taxon>Oscillatoriaceae</taxon>
        <taxon>Phormidium</taxon>
    </lineage>
</organism>